<reference evidence="2 3" key="1">
    <citation type="submission" date="2021-01" db="EMBL/GenBank/DDBJ databases">
        <title>Whole genome shotgun sequence of Catellatospora bangladeshensis NBRC 107357.</title>
        <authorList>
            <person name="Komaki H."/>
            <person name="Tamura T."/>
        </authorList>
    </citation>
    <scope>NUCLEOTIDE SEQUENCE [LARGE SCALE GENOMIC DNA]</scope>
    <source>
        <strain evidence="2 3">NBRC 107357</strain>
    </source>
</reference>
<evidence type="ECO:0000256" key="1">
    <source>
        <dbReference type="SAM" id="Phobius"/>
    </source>
</evidence>
<comment type="caution">
    <text evidence="2">The sequence shown here is derived from an EMBL/GenBank/DDBJ whole genome shotgun (WGS) entry which is preliminary data.</text>
</comment>
<dbReference type="EMBL" id="BONF01000069">
    <property type="protein sequence ID" value="GIF86388.1"/>
    <property type="molecule type" value="Genomic_DNA"/>
</dbReference>
<dbReference type="Proteomes" id="UP000601223">
    <property type="component" value="Unassembled WGS sequence"/>
</dbReference>
<organism evidence="2 3">
    <name type="scientific">Catellatospora bangladeshensis</name>
    <dbReference type="NCBI Taxonomy" id="310355"/>
    <lineage>
        <taxon>Bacteria</taxon>
        <taxon>Bacillati</taxon>
        <taxon>Actinomycetota</taxon>
        <taxon>Actinomycetes</taxon>
        <taxon>Micromonosporales</taxon>
        <taxon>Micromonosporaceae</taxon>
        <taxon>Catellatospora</taxon>
    </lineage>
</organism>
<gene>
    <name evidence="2" type="ORF">Cba03nite_77370</name>
</gene>
<sequence>MADGWTSPLTERHARWERRRRAQAAFFWLVLPMVLLAMTVEGAQQLQPSWRAHRGVGTAGTFTVTRCVKLDCYGGGVWQSDDGTDTRRGVRLYDAPAVRHHVGDRIPALDTGLSYGVYVARGEAYRTTTVELIVGVLGLALCLLALAFWRRRGNAPPS</sequence>
<evidence type="ECO:0008006" key="4">
    <source>
        <dbReference type="Google" id="ProtNLM"/>
    </source>
</evidence>
<evidence type="ECO:0000313" key="3">
    <source>
        <dbReference type="Proteomes" id="UP000601223"/>
    </source>
</evidence>
<evidence type="ECO:0000313" key="2">
    <source>
        <dbReference type="EMBL" id="GIF86388.1"/>
    </source>
</evidence>
<accession>A0A8J3JWM5</accession>
<dbReference type="AlphaFoldDB" id="A0A8J3JWM5"/>
<keyword evidence="1" id="KW-0472">Membrane</keyword>
<keyword evidence="1" id="KW-1133">Transmembrane helix</keyword>
<feature type="transmembrane region" description="Helical" evidence="1">
    <location>
        <begin position="22"/>
        <end position="40"/>
    </location>
</feature>
<name>A0A8J3JWM5_9ACTN</name>
<keyword evidence="1" id="KW-0812">Transmembrane</keyword>
<protein>
    <recommendedName>
        <fullName evidence="4">DUF3592 domain-containing protein</fullName>
    </recommendedName>
</protein>
<feature type="transmembrane region" description="Helical" evidence="1">
    <location>
        <begin position="132"/>
        <end position="149"/>
    </location>
</feature>
<keyword evidence="3" id="KW-1185">Reference proteome</keyword>
<proteinExistence type="predicted"/>
<dbReference type="RefSeq" id="WP_203757342.1">
    <property type="nucleotide sequence ID" value="NZ_BONF01000069.1"/>
</dbReference>